<protein>
    <submittedName>
        <fullName evidence="1">Uncharacterized protein</fullName>
    </submittedName>
</protein>
<evidence type="ECO:0000313" key="1">
    <source>
        <dbReference type="EMBL" id="EEF14827.1"/>
    </source>
</evidence>
<organism evidence="1 2">
    <name type="scientific">Campylobacter rectus RM3267</name>
    <dbReference type="NCBI Taxonomy" id="553218"/>
    <lineage>
        <taxon>Bacteria</taxon>
        <taxon>Pseudomonadati</taxon>
        <taxon>Campylobacterota</taxon>
        <taxon>Epsilonproteobacteria</taxon>
        <taxon>Campylobacterales</taxon>
        <taxon>Campylobacteraceae</taxon>
        <taxon>Campylobacter</taxon>
    </lineage>
</organism>
<proteinExistence type="predicted"/>
<dbReference type="Proteomes" id="UP000003082">
    <property type="component" value="Unassembled WGS sequence"/>
</dbReference>
<dbReference type="AlphaFoldDB" id="B9CZQ3"/>
<reference evidence="1 2" key="1">
    <citation type="submission" date="2008-08" db="EMBL/GenBank/DDBJ databases">
        <authorList>
            <person name="Madupu R."/>
            <person name="Durkin A.S."/>
            <person name="Torralba M."/>
            <person name="Methe B."/>
            <person name="Sutton G.G."/>
            <person name="Strausberg R.L."/>
            <person name="Nelson K.E."/>
        </authorList>
    </citation>
    <scope>NUCLEOTIDE SEQUENCE [LARGE SCALE GENOMIC DNA]</scope>
    <source>
        <strain evidence="1 2">RM3267</strain>
    </source>
</reference>
<accession>B9CZQ3</accession>
<dbReference type="EMBL" id="ACFU01000004">
    <property type="protein sequence ID" value="EEF14827.1"/>
    <property type="molecule type" value="Genomic_DNA"/>
</dbReference>
<name>B9CZQ3_CAMRE</name>
<gene>
    <name evidence="1" type="ORF">CAMRE0001_0745</name>
</gene>
<evidence type="ECO:0000313" key="2">
    <source>
        <dbReference type="Proteomes" id="UP000003082"/>
    </source>
</evidence>
<keyword evidence="2" id="KW-1185">Reference proteome</keyword>
<sequence>MFEFVSFLYFGLDSASILRKILQLIKDCVFCRNLISLSRFRYYF</sequence>
<comment type="caution">
    <text evidence="1">The sequence shown here is derived from an EMBL/GenBank/DDBJ whole genome shotgun (WGS) entry which is preliminary data.</text>
</comment>